<reference evidence="1 2" key="1">
    <citation type="journal article" date="2018" name="Nat. Biotechnol.">
        <title>A standardized bacterial taxonomy based on genome phylogeny substantially revises the tree of life.</title>
        <authorList>
            <person name="Parks D.H."/>
            <person name="Chuvochina M."/>
            <person name="Waite D.W."/>
            <person name="Rinke C."/>
            <person name="Skarshewski A."/>
            <person name="Chaumeil P.A."/>
            <person name="Hugenholtz P."/>
        </authorList>
    </citation>
    <scope>NUCLEOTIDE SEQUENCE [LARGE SCALE GENOMIC DNA]</scope>
    <source>
        <strain evidence="1">UBA9956</strain>
    </source>
</reference>
<dbReference type="Proteomes" id="UP000264062">
    <property type="component" value="Unassembled WGS sequence"/>
</dbReference>
<dbReference type="InterPro" id="IPR026444">
    <property type="entry name" value="Secre_tail"/>
</dbReference>
<dbReference type="AlphaFoldDB" id="A0A350H8S0"/>
<evidence type="ECO:0000313" key="1">
    <source>
        <dbReference type="EMBL" id="HAV91936.1"/>
    </source>
</evidence>
<dbReference type="EMBL" id="DMZY01000062">
    <property type="protein sequence ID" value="HAV91936.1"/>
    <property type="molecule type" value="Genomic_DNA"/>
</dbReference>
<protein>
    <submittedName>
        <fullName evidence="1">Uncharacterized protein</fullName>
    </submittedName>
</protein>
<gene>
    <name evidence="1" type="ORF">DCW38_01990</name>
</gene>
<accession>A0A350H8S0</accession>
<sequence length="256" mass="28754">MASIFTDYFIEPGGDLHTFIWQGQSIVLGYKNYSDSFFSYTNIDIHDSVVIDSFGRTATWRGSPYSANLCYDRATEDLYIIYLDYPDTQSGVTSVEAIKLSGYPPIFNDSIITLIPNADAYVVETGKYVDDEGFIHIALVSGTQDSIYYKKINPNLAGIDILNNKKNAKQHAKNFIYVQNIISSEGIVSFELANDNAVEINLFDSSGRFVKTIADKFFKEGSHNLPFTADGFKQGIYFISLKINSDRITKKLIVMK</sequence>
<evidence type="ECO:0000313" key="2">
    <source>
        <dbReference type="Proteomes" id="UP000264062"/>
    </source>
</evidence>
<proteinExistence type="predicted"/>
<dbReference type="NCBIfam" id="TIGR04183">
    <property type="entry name" value="Por_Secre_tail"/>
    <property type="match status" value="1"/>
</dbReference>
<name>A0A350H8S0_UNCW3</name>
<organism evidence="1 2">
    <name type="scientific">candidate division WOR-3 bacterium</name>
    <dbReference type="NCBI Taxonomy" id="2052148"/>
    <lineage>
        <taxon>Bacteria</taxon>
        <taxon>Bacteria division WOR-3</taxon>
    </lineage>
</organism>
<comment type="caution">
    <text evidence="1">The sequence shown here is derived from an EMBL/GenBank/DDBJ whole genome shotgun (WGS) entry which is preliminary data.</text>
</comment>